<dbReference type="PANTHER" id="PTHR15427">
    <property type="entry name" value="EMILIN ELASTIN MICROFIBRIL INTERFACE-LOCATED PROTEIN ELASTIN MICROFIBRIL INTERFACER"/>
    <property type="match status" value="1"/>
</dbReference>
<dbReference type="PANTHER" id="PTHR15427:SF50">
    <property type="entry name" value="COMPLEMENT C1Q TUMOR NECROSIS FACTOR-RELATED PROTEIN 2-LIKE"/>
    <property type="match status" value="1"/>
</dbReference>
<gene>
    <name evidence="4" type="ORF">FSP39_020159</name>
</gene>
<accession>A0AA88XJM8</accession>
<organism evidence="4 5">
    <name type="scientific">Pinctada imbricata</name>
    <name type="common">Atlantic pearl-oyster</name>
    <name type="synonym">Pinctada martensii</name>
    <dbReference type="NCBI Taxonomy" id="66713"/>
    <lineage>
        <taxon>Eukaryota</taxon>
        <taxon>Metazoa</taxon>
        <taxon>Spiralia</taxon>
        <taxon>Lophotrochozoa</taxon>
        <taxon>Mollusca</taxon>
        <taxon>Bivalvia</taxon>
        <taxon>Autobranchia</taxon>
        <taxon>Pteriomorphia</taxon>
        <taxon>Pterioida</taxon>
        <taxon>Pterioidea</taxon>
        <taxon>Pteriidae</taxon>
        <taxon>Pinctada</taxon>
    </lineage>
</organism>
<keyword evidence="5" id="KW-1185">Reference proteome</keyword>
<feature type="domain" description="C1q" evidence="3">
    <location>
        <begin position="1"/>
        <end position="131"/>
    </location>
</feature>
<comment type="caution">
    <text evidence="4">The sequence shown here is derived from an EMBL/GenBank/DDBJ whole genome shotgun (WGS) entry which is preliminary data.</text>
</comment>
<dbReference type="InterPro" id="IPR050392">
    <property type="entry name" value="Collagen/C1q_domain"/>
</dbReference>
<evidence type="ECO:0000256" key="2">
    <source>
        <dbReference type="ARBA" id="ARBA00022525"/>
    </source>
</evidence>
<dbReference type="EMBL" id="VSWD01000012">
    <property type="protein sequence ID" value="KAK3086556.1"/>
    <property type="molecule type" value="Genomic_DNA"/>
</dbReference>
<proteinExistence type="predicted"/>
<reference evidence="4" key="1">
    <citation type="submission" date="2019-08" db="EMBL/GenBank/DDBJ databases">
        <title>The improved chromosome-level genome for the pearl oyster Pinctada fucata martensii using PacBio sequencing and Hi-C.</title>
        <authorList>
            <person name="Zheng Z."/>
        </authorList>
    </citation>
    <scope>NUCLEOTIDE SEQUENCE</scope>
    <source>
        <strain evidence="4">ZZ-2019</strain>
        <tissue evidence="4">Adductor muscle</tissue>
    </source>
</reference>
<evidence type="ECO:0000256" key="1">
    <source>
        <dbReference type="ARBA" id="ARBA00004613"/>
    </source>
</evidence>
<dbReference type="Gene3D" id="2.60.120.40">
    <property type="match status" value="1"/>
</dbReference>
<feature type="non-terminal residue" evidence="4">
    <location>
        <position position="1"/>
    </location>
</feature>
<evidence type="ECO:0000259" key="3">
    <source>
        <dbReference type="PROSITE" id="PS50871"/>
    </source>
</evidence>
<dbReference type="InterPro" id="IPR001073">
    <property type="entry name" value="C1q_dom"/>
</dbReference>
<dbReference type="GO" id="GO:0005576">
    <property type="term" value="C:extracellular region"/>
    <property type="evidence" value="ECO:0007669"/>
    <property type="project" value="UniProtKB-SubCell"/>
</dbReference>
<comment type="subcellular location">
    <subcellularLocation>
        <location evidence="1">Secreted</location>
    </subcellularLocation>
</comment>
<dbReference type="PROSITE" id="PS50871">
    <property type="entry name" value="C1Q"/>
    <property type="match status" value="1"/>
</dbReference>
<keyword evidence="2" id="KW-0964">Secreted</keyword>
<dbReference type="InterPro" id="IPR008983">
    <property type="entry name" value="Tumour_necrosis_fac-like_dom"/>
</dbReference>
<dbReference type="SMART" id="SM00110">
    <property type="entry name" value="C1Q"/>
    <property type="match status" value="1"/>
</dbReference>
<sequence>IAFLARLSTNFSPKEDKKIVFDVHDINEGSAYSSTTGVFTAPIEGLYLFTVTLTTRSKDPDAYLFRNGYTVLPLFNHSEDDYRQASASVVIHLLRGDRVWVDWNGGTETSVIQAKHETVFSGCLLQSYPTSTTG</sequence>
<dbReference type="Pfam" id="PF00386">
    <property type="entry name" value="C1q"/>
    <property type="match status" value="1"/>
</dbReference>
<protein>
    <recommendedName>
        <fullName evidence="3">C1q domain-containing protein</fullName>
    </recommendedName>
</protein>
<evidence type="ECO:0000313" key="4">
    <source>
        <dbReference type="EMBL" id="KAK3086556.1"/>
    </source>
</evidence>
<dbReference type="PRINTS" id="PR00007">
    <property type="entry name" value="COMPLEMNTC1Q"/>
</dbReference>
<dbReference type="SUPFAM" id="SSF49842">
    <property type="entry name" value="TNF-like"/>
    <property type="match status" value="1"/>
</dbReference>
<dbReference type="AlphaFoldDB" id="A0AA88XJM8"/>
<evidence type="ECO:0000313" key="5">
    <source>
        <dbReference type="Proteomes" id="UP001186944"/>
    </source>
</evidence>
<dbReference type="Proteomes" id="UP001186944">
    <property type="component" value="Unassembled WGS sequence"/>
</dbReference>
<name>A0AA88XJM8_PINIB</name>